<dbReference type="Pfam" id="PF13276">
    <property type="entry name" value="HTH_21"/>
    <property type="match status" value="1"/>
</dbReference>
<feature type="domain" description="Integrase catalytic" evidence="3">
    <location>
        <begin position="79"/>
        <end position="115"/>
    </location>
</feature>
<dbReference type="GO" id="GO:0003676">
    <property type="term" value="F:nucleic acid binding"/>
    <property type="evidence" value="ECO:0007669"/>
    <property type="project" value="InterPro"/>
</dbReference>
<evidence type="ECO:0000259" key="4">
    <source>
        <dbReference type="Pfam" id="PF13276"/>
    </source>
</evidence>
<dbReference type="PANTHER" id="PTHR46889:SF4">
    <property type="entry name" value="TRANSPOSASE INSO FOR INSERTION SEQUENCE ELEMENT IS911B-RELATED"/>
    <property type="match status" value="1"/>
</dbReference>
<name>A0A174LWA2_9FIRM</name>
<comment type="function">
    <text evidence="1">Involved in the transposition of the insertion sequence.</text>
</comment>
<accession>A0A174LWA2</accession>
<dbReference type="SUPFAM" id="SSF53098">
    <property type="entry name" value="Ribonuclease H-like"/>
    <property type="match status" value="1"/>
</dbReference>
<protein>
    <submittedName>
        <fullName evidence="5">Transposase</fullName>
    </submittedName>
</protein>
<sequence length="230" mass="26895">MQLNRLIDITYTKHPEFGHRRIAAWLGTYYGFQVERKTVLARMQEMGIQAIYPRQSTSRRDPSHKVYPYLLKDVSAAYPDHVWSIDITYIPIQKSWLYLTAIIDWYSRYVMAWETGCLIIMDHRGRAYDNIFIERFWRSLKYEDIYLKDYQYPREARKGTFFGHEPAYHFLGNGDSFTDEQGVYPAVSVTPAVFIKQSENLFADVGILVLPLSFGFLVIIAALGQAKLPR</sequence>
<feature type="transmembrane region" description="Helical" evidence="2">
    <location>
        <begin position="201"/>
        <end position="224"/>
    </location>
</feature>
<gene>
    <name evidence="5" type="ORF">ERS852480_02957</name>
</gene>
<feature type="domain" description="HTH-like" evidence="4">
    <location>
        <begin position="5"/>
        <end position="55"/>
    </location>
</feature>
<reference evidence="5 6" key="1">
    <citation type="submission" date="2015-09" db="EMBL/GenBank/DDBJ databases">
        <authorList>
            <consortium name="Pathogen Informatics"/>
        </authorList>
    </citation>
    <scope>NUCLEOTIDE SEQUENCE [LARGE SCALE GENOMIC DNA]</scope>
    <source>
        <strain evidence="5 6">2789STDY5834865</strain>
    </source>
</reference>
<dbReference type="InterPro" id="IPR050900">
    <property type="entry name" value="Transposase_IS3/IS150/IS904"/>
</dbReference>
<keyword evidence="2" id="KW-1133">Transmembrane helix</keyword>
<dbReference type="InterPro" id="IPR036397">
    <property type="entry name" value="RNaseH_sf"/>
</dbReference>
<dbReference type="Proteomes" id="UP000095512">
    <property type="component" value="Unassembled WGS sequence"/>
</dbReference>
<proteinExistence type="predicted"/>
<evidence type="ECO:0000313" key="5">
    <source>
        <dbReference type="EMBL" id="CUP26258.1"/>
    </source>
</evidence>
<evidence type="ECO:0000256" key="1">
    <source>
        <dbReference type="ARBA" id="ARBA00002286"/>
    </source>
</evidence>
<organism evidence="5 6">
    <name type="scientific">Enterocloster clostridioformis</name>
    <dbReference type="NCBI Taxonomy" id="1531"/>
    <lineage>
        <taxon>Bacteria</taxon>
        <taxon>Bacillati</taxon>
        <taxon>Bacillota</taxon>
        <taxon>Clostridia</taxon>
        <taxon>Lachnospirales</taxon>
        <taxon>Lachnospiraceae</taxon>
        <taxon>Enterocloster</taxon>
    </lineage>
</organism>
<dbReference type="InterPro" id="IPR025948">
    <property type="entry name" value="HTH-like_dom"/>
</dbReference>
<keyword evidence="2" id="KW-0472">Membrane</keyword>
<evidence type="ECO:0000313" key="6">
    <source>
        <dbReference type="Proteomes" id="UP000095512"/>
    </source>
</evidence>
<dbReference type="InterPro" id="IPR001584">
    <property type="entry name" value="Integrase_cat-core"/>
</dbReference>
<dbReference type="Pfam" id="PF00665">
    <property type="entry name" value="rve"/>
    <property type="match status" value="1"/>
</dbReference>
<dbReference type="Gene3D" id="3.30.420.10">
    <property type="entry name" value="Ribonuclease H-like superfamily/Ribonuclease H"/>
    <property type="match status" value="1"/>
</dbReference>
<dbReference type="PANTHER" id="PTHR46889">
    <property type="entry name" value="TRANSPOSASE INSF FOR INSERTION SEQUENCE IS3B-RELATED"/>
    <property type="match status" value="1"/>
</dbReference>
<dbReference type="EMBL" id="CZAB01000027">
    <property type="protein sequence ID" value="CUP26258.1"/>
    <property type="molecule type" value="Genomic_DNA"/>
</dbReference>
<dbReference type="GO" id="GO:0015074">
    <property type="term" value="P:DNA integration"/>
    <property type="evidence" value="ECO:0007669"/>
    <property type="project" value="InterPro"/>
</dbReference>
<dbReference type="AlphaFoldDB" id="A0A174LWA2"/>
<dbReference type="InterPro" id="IPR012337">
    <property type="entry name" value="RNaseH-like_sf"/>
</dbReference>
<evidence type="ECO:0000256" key="2">
    <source>
        <dbReference type="SAM" id="Phobius"/>
    </source>
</evidence>
<evidence type="ECO:0000259" key="3">
    <source>
        <dbReference type="Pfam" id="PF00665"/>
    </source>
</evidence>
<keyword evidence="2" id="KW-0812">Transmembrane</keyword>